<proteinExistence type="predicted"/>
<dbReference type="Proteomes" id="UP000807769">
    <property type="component" value="Unassembled WGS sequence"/>
</dbReference>
<dbReference type="GeneID" id="64638182"/>
<dbReference type="RefSeq" id="XP_041194948.1">
    <property type="nucleotide sequence ID" value="XM_041344166.1"/>
</dbReference>
<protein>
    <submittedName>
        <fullName evidence="2">Uncharacterized protein</fullName>
    </submittedName>
</protein>
<evidence type="ECO:0000313" key="2">
    <source>
        <dbReference type="EMBL" id="KAG1819271.1"/>
    </source>
</evidence>
<feature type="region of interest" description="Disordered" evidence="1">
    <location>
        <begin position="60"/>
        <end position="108"/>
    </location>
</feature>
<accession>A0A9P7JF98</accession>
<dbReference type="AlphaFoldDB" id="A0A9P7JF98"/>
<keyword evidence="3" id="KW-1185">Reference proteome</keyword>
<feature type="compositionally biased region" description="Basic and acidic residues" evidence="1">
    <location>
        <begin position="60"/>
        <end position="74"/>
    </location>
</feature>
<organism evidence="2 3">
    <name type="scientific">Suillus subaureus</name>
    <dbReference type="NCBI Taxonomy" id="48587"/>
    <lineage>
        <taxon>Eukaryota</taxon>
        <taxon>Fungi</taxon>
        <taxon>Dikarya</taxon>
        <taxon>Basidiomycota</taxon>
        <taxon>Agaricomycotina</taxon>
        <taxon>Agaricomycetes</taxon>
        <taxon>Agaricomycetidae</taxon>
        <taxon>Boletales</taxon>
        <taxon>Suillineae</taxon>
        <taxon>Suillaceae</taxon>
        <taxon>Suillus</taxon>
    </lineage>
</organism>
<evidence type="ECO:0000256" key="1">
    <source>
        <dbReference type="SAM" id="MobiDB-lite"/>
    </source>
</evidence>
<name>A0A9P7JF98_9AGAM</name>
<comment type="caution">
    <text evidence="2">The sequence shown here is derived from an EMBL/GenBank/DDBJ whole genome shotgun (WGS) entry which is preliminary data.</text>
</comment>
<reference evidence="2" key="1">
    <citation type="journal article" date="2020" name="New Phytol.">
        <title>Comparative genomics reveals dynamic genome evolution in host specialist ectomycorrhizal fungi.</title>
        <authorList>
            <person name="Lofgren L.A."/>
            <person name="Nguyen N.H."/>
            <person name="Vilgalys R."/>
            <person name="Ruytinx J."/>
            <person name="Liao H.L."/>
            <person name="Branco S."/>
            <person name="Kuo A."/>
            <person name="LaButti K."/>
            <person name="Lipzen A."/>
            <person name="Andreopoulos W."/>
            <person name="Pangilinan J."/>
            <person name="Riley R."/>
            <person name="Hundley H."/>
            <person name="Na H."/>
            <person name="Barry K."/>
            <person name="Grigoriev I.V."/>
            <person name="Stajich J.E."/>
            <person name="Kennedy P.G."/>
        </authorList>
    </citation>
    <scope>NUCLEOTIDE SEQUENCE</scope>
    <source>
        <strain evidence="2">MN1</strain>
    </source>
</reference>
<feature type="compositionally biased region" description="Polar residues" evidence="1">
    <location>
        <begin position="97"/>
        <end position="108"/>
    </location>
</feature>
<dbReference type="EMBL" id="JABBWG010000010">
    <property type="protein sequence ID" value="KAG1819271.1"/>
    <property type="molecule type" value="Genomic_DNA"/>
</dbReference>
<evidence type="ECO:0000313" key="3">
    <source>
        <dbReference type="Proteomes" id="UP000807769"/>
    </source>
</evidence>
<sequence length="108" mass="11290">MHILNAGCLGSTCGGCCNVLPTTALGCNINAFGANARCCGAQGCCGGCCRESFDEDHFDEQMKREMERTKDTSRPVETQPGPSVNMAANLREGTRGGLNNASPASQQS</sequence>
<gene>
    <name evidence="2" type="ORF">BJ212DRAFT_83214</name>
</gene>
<dbReference type="OrthoDB" id="2608976at2759"/>